<keyword evidence="3" id="KW-0762">Sugar transport</keyword>
<feature type="domain" description="PTS EIIA type-1" evidence="7">
    <location>
        <begin position="28"/>
        <end position="132"/>
    </location>
</feature>
<proteinExistence type="predicted"/>
<organism evidence="8 9">
    <name type="scientific">Spiroplasma floricola 23-6</name>
    <dbReference type="NCBI Taxonomy" id="1336749"/>
    <lineage>
        <taxon>Bacteria</taxon>
        <taxon>Bacillati</taxon>
        <taxon>Mycoplasmatota</taxon>
        <taxon>Mollicutes</taxon>
        <taxon>Entomoplasmatales</taxon>
        <taxon>Spiroplasmataceae</taxon>
        <taxon>Spiroplasma</taxon>
    </lineage>
</organism>
<dbReference type="GO" id="GO:0005737">
    <property type="term" value="C:cytoplasm"/>
    <property type="evidence" value="ECO:0007669"/>
    <property type="project" value="UniProtKB-SubCell"/>
</dbReference>
<name>A0A2K8SD74_9MOLU</name>
<dbReference type="Pfam" id="PF00358">
    <property type="entry name" value="PTS_EIIA_1"/>
    <property type="match status" value="1"/>
</dbReference>
<dbReference type="KEGG" id="sfz:SFLOR_v1c01070"/>
<reference evidence="8 9" key="1">
    <citation type="submission" date="2017-12" db="EMBL/GenBank/DDBJ databases">
        <title>Complete genome sequence of Spiroplasma floricola 23-6 (ATCC 29989).</title>
        <authorList>
            <person name="Tsai Y.-M."/>
            <person name="Wu P.-S."/>
            <person name="Lo W.-S."/>
            <person name="Kuo C.-H."/>
        </authorList>
    </citation>
    <scope>NUCLEOTIDE SEQUENCE [LARGE SCALE GENOMIC DNA]</scope>
    <source>
        <strain evidence="8 9">23-6</strain>
    </source>
</reference>
<dbReference type="GO" id="GO:0009401">
    <property type="term" value="P:phosphoenolpyruvate-dependent sugar phosphotransferase system"/>
    <property type="evidence" value="ECO:0007669"/>
    <property type="project" value="UniProtKB-KW"/>
</dbReference>
<evidence type="ECO:0000256" key="2">
    <source>
        <dbReference type="ARBA" id="ARBA00022448"/>
    </source>
</evidence>
<dbReference type="FunFam" id="2.70.70.10:FF:000001">
    <property type="entry name" value="PTS system glucose-specific IIA component"/>
    <property type="match status" value="1"/>
</dbReference>
<dbReference type="InterPro" id="IPR001127">
    <property type="entry name" value="PTS_EIIA_1_perm"/>
</dbReference>
<dbReference type="NCBIfam" id="TIGR00830">
    <property type="entry name" value="PTBA"/>
    <property type="match status" value="1"/>
</dbReference>
<keyword evidence="9" id="KW-1185">Reference proteome</keyword>
<gene>
    <name evidence="8" type="primary">crr</name>
    <name evidence="8" type="ORF">SFLOR_v1c01070</name>
</gene>
<evidence type="ECO:0000256" key="1">
    <source>
        <dbReference type="ARBA" id="ARBA00004496"/>
    </source>
</evidence>
<dbReference type="EMBL" id="CP025057">
    <property type="protein sequence ID" value="AUB31168.1"/>
    <property type="molecule type" value="Genomic_DNA"/>
</dbReference>
<dbReference type="Proteomes" id="UP000231823">
    <property type="component" value="Chromosome"/>
</dbReference>
<evidence type="ECO:0000256" key="3">
    <source>
        <dbReference type="ARBA" id="ARBA00022597"/>
    </source>
</evidence>
<keyword evidence="2" id="KW-0813">Transport</keyword>
<dbReference type="PROSITE" id="PS51093">
    <property type="entry name" value="PTS_EIIA_TYPE_1"/>
    <property type="match status" value="1"/>
</dbReference>
<dbReference type="PANTHER" id="PTHR45008:SF1">
    <property type="entry name" value="PTS SYSTEM GLUCOSE-SPECIFIC EIIA COMPONENT"/>
    <property type="match status" value="1"/>
</dbReference>
<dbReference type="GO" id="GO:0016301">
    <property type="term" value="F:kinase activity"/>
    <property type="evidence" value="ECO:0007669"/>
    <property type="project" value="UniProtKB-KW"/>
</dbReference>
<evidence type="ECO:0000256" key="4">
    <source>
        <dbReference type="ARBA" id="ARBA00022679"/>
    </source>
</evidence>
<evidence type="ECO:0000256" key="5">
    <source>
        <dbReference type="ARBA" id="ARBA00022683"/>
    </source>
</evidence>
<dbReference type="RefSeq" id="WP_100916160.1">
    <property type="nucleotide sequence ID" value="NZ_CP025057.1"/>
</dbReference>
<dbReference type="AlphaFoldDB" id="A0A2K8SD74"/>
<dbReference type="InterPro" id="IPR011055">
    <property type="entry name" value="Dup_hybrid_motif"/>
</dbReference>
<evidence type="ECO:0000259" key="7">
    <source>
        <dbReference type="PROSITE" id="PS51093"/>
    </source>
</evidence>
<evidence type="ECO:0000313" key="8">
    <source>
        <dbReference type="EMBL" id="AUB31168.1"/>
    </source>
</evidence>
<evidence type="ECO:0000256" key="6">
    <source>
        <dbReference type="ARBA" id="ARBA00022777"/>
    </source>
</evidence>
<keyword evidence="6" id="KW-0418">Kinase</keyword>
<evidence type="ECO:0000313" key="9">
    <source>
        <dbReference type="Proteomes" id="UP000231823"/>
    </source>
</evidence>
<dbReference type="PANTHER" id="PTHR45008">
    <property type="entry name" value="PTS SYSTEM GLUCOSE-SPECIFIC EIIA COMPONENT"/>
    <property type="match status" value="1"/>
</dbReference>
<comment type="subcellular location">
    <subcellularLocation>
        <location evidence="1">Cytoplasm</location>
    </subcellularLocation>
</comment>
<dbReference type="SUPFAM" id="SSF51261">
    <property type="entry name" value="Duplicated hybrid motif"/>
    <property type="match status" value="1"/>
</dbReference>
<sequence>MGLFTKNKSLDVFAPVDGEIIDLSKVEDEVFSEKMLGDGIAFIPENGEFVAPIDGKLVTVFPSGHAYGIANSNGVEILLHIGLDTVSLNGEGFDINVKQGQSVKKGDLLVNVDIKSVFAKVPSMHTPLIFTSDSMNGKNFEILKTGKVKKGDLIAQVK</sequence>
<dbReference type="PROSITE" id="PS00371">
    <property type="entry name" value="PTS_EIIA_TYPE_1_HIS"/>
    <property type="match status" value="1"/>
</dbReference>
<protein>
    <submittedName>
        <fullName evidence="8">PTS system, glucose-specific IIA component</fullName>
    </submittedName>
</protein>
<dbReference type="OrthoDB" id="92465at2"/>
<accession>A0A2K8SD74</accession>
<dbReference type="InterPro" id="IPR050890">
    <property type="entry name" value="PTS_EIIA_component"/>
</dbReference>
<keyword evidence="5" id="KW-0598">Phosphotransferase system</keyword>
<keyword evidence="4" id="KW-0808">Transferase</keyword>
<dbReference type="Gene3D" id="2.70.70.10">
    <property type="entry name" value="Glucose Permease (Domain IIA)"/>
    <property type="match status" value="1"/>
</dbReference>